<dbReference type="PROSITE" id="PS50943">
    <property type="entry name" value="HTH_CROC1"/>
    <property type="match status" value="1"/>
</dbReference>
<keyword evidence="3" id="KW-1185">Reference proteome</keyword>
<evidence type="ECO:0000313" key="3">
    <source>
        <dbReference type="Proteomes" id="UP000241444"/>
    </source>
</evidence>
<dbReference type="GO" id="GO:0003677">
    <property type="term" value="F:DNA binding"/>
    <property type="evidence" value="ECO:0007669"/>
    <property type="project" value="InterPro"/>
</dbReference>
<dbReference type="Proteomes" id="UP000241444">
    <property type="component" value="Unassembled WGS sequence"/>
</dbReference>
<dbReference type="AlphaFoldDB" id="A0A2P7BH04"/>
<gene>
    <name evidence="2" type="ORF">CU102_19660</name>
</gene>
<comment type="caution">
    <text evidence="2">The sequence shown here is derived from an EMBL/GenBank/DDBJ whole genome shotgun (WGS) entry which is preliminary data.</text>
</comment>
<protein>
    <submittedName>
        <fullName evidence="2">Transcriptional regulator</fullName>
    </submittedName>
</protein>
<evidence type="ECO:0000313" key="2">
    <source>
        <dbReference type="EMBL" id="PSH65774.1"/>
    </source>
</evidence>
<name>A0A2P7BH04_9HYPH</name>
<dbReference type="InterPro" id="IPR001387">
    <property type="entry name" value="Cro/C1-type_HTH"/>
</dbReference>
<organism evidence="2 3">
    <name type="scientific">Phyllobacterium brassicacearum</name>
    <dbReference type="NCBI Taxonomy" id="314235"/>
    <lineage>
        <taxon>Bacteria</taxon>
        <taxon>Pseudomonadati</taxon>
        <taxon>Pseudomonadota</taxon>
        <taxon>Alphaproteobacteria</taxon>
        <taxon>Hyphomicrobiales</taxon>
        <taxon>Phyllobacteriaceae</taxon>
        <taxon>Phyllobacterium</taxon>
    </lineage>
</organism>
<dbReference type="Gene3D" id="1.10.260.40">
    <property type="entry name" value="lambda repressor-like DNA-binding domains"/>
    <property type="match status" value="1"/>
</dbReference>
<dbReference type="OrthoDB" id="4419620at2"/>
<proteinExistence type="predicted"/>
<accession>A0A2P7BH04</accession>
<dbReference type="SUPFAM" id="SSF47413">
    <property type="entry name" value="lambda repressor-like DNA-binding domains"/>
    <property type="match status" value="1"/>
</dbReference>
<dbReference type="InterPro" id="IPR010982">
    <property type="entry name" value="Lambda_DNA-bd_dom_sf"/>
</dbReference>
<feature type="domain" description="HTH cro/C1-type" evidence="1">
    <location>
        <begin position="8"/>
        <end position="38"/>
    </location>
</feature>
<reference evidence="3" key="1">
    <citation type="submission" date="2017-11" db="EMBL/GenBank/DDBJ databases">
        <authorList>
            <person name="Kuznetsova I."/>
            <person name="Sazanova A."/>
            <person name="Chirak E."/>
            <person name="Safronova V."/>
            <person name="Willems A."/>
        </authorList>
    </citation>
    <scope>NUCLEOTIDE SEQUENCE [LARGE SCALE GENOMIC DNA]</scope>
    <source>
        <strain evidence="3">STM 196</strain>
    </source>
</reference>
<evidence type="ECO:0000259" key="1">
    <source>
        <dbReference type="PROSITE" id="PS50943"/>
    </source>
</evidence>
<sequence length="81" mass="8602">MLLTSAQLRAARALLRLDQSGLAESAGISVETIKRLEKMEGELLAVTGTTLAKLQLALEQAGVIFIDANGNGPGVRLKDRQ</sequence>
<dbReference type="EMBL" id="PGGO01000016">
    <property type="protein sequence ID" value="PSH65774.1"/>
    <property type="molecule type" value="Genomic_DNA"/>
</dbReference>